<evidence type="ECO:0000256" key="3">
    <source>
        <dbReference type="ARBA" id="ARBA00022576"/>
    </source>
</evidence>
<evidence type="ECO:0000256" key="2">
    <source>
        <dbReference type="ARBA" id="ARBA00007441"/>
    </source>
</evidence>
<dbReference type="InterPro" id="IPR004838">
    <property type="entry name" value="NHTrfase_class1_PyrdxlP-BS"/>
</dbReference>
<dbReference type="InterPro" id="IPR004839">
    <property type="entry name" value="Aminotransferase_I/II_large"/>
</dbReference>
<dbReference type="InterPro" id="IPR050596">
    <property type="entry name" value="AspAT/PAT-like"/>
</dbReference>
<comment type="caution">
    <text evidence="7">The sequence shown here is derived from an EMBL/GenBank/DDBJ whole genome shotgun (WGS) entry which is preliminary data.</text>
</comment>
<comment type="cofactor">
    <cofactor evidence="1">
        <name>pyridoxal 5'-phosphate</name>
        <dbReference type="ChEBI" id="CHEBI:597326"/>
    </cofactor>
</comment>
<dbReference type="CDD" id="cd00609">
    <property type="entry name" value="AAT_like"/>
    <property type="match status" value="1"/>
</dbReference>
<dbReference type="PANTHER" id="PTHR46383:SF1">
    <property type="entry name" value="ASPARTATE AMINOTRANSFERASE"/>
    <property type="match status" value="1"/>
</dbReference>
<reference evidence="7" key="2">
    <citation type="journal article" date="2014" name="ISME J.">
        <title>Microbial stratification in low pH oxic and suboxic macroscopic growths along an acid mine drainage.</title>
        <authorList>
            <person name="Mendez-Garcia C."/>
            <person name="Mesa V."/>
            <person name="Sprenger R.R."/>
            <person name="Richter M."/>
            <person name="Diez M.S."/>
            <person name="Solano J."/>
            <person name="Bargiela R."/>
            <person name="Golyshina O.V."/>
            <person name="Manteca A."/>
            <person name="Ramos J.L."/>
            <person name="Gallego J.R."/>
            <person name="Llorente I."/>
            <person name="Martins Dos Santos V.A."/>
            <person name="Jensen O.N."/>
            <person name="Pelaez A.I."/>
            <person name="Sanchez J."/>
            <person name="Ferrer M."/>
        </authorList>
    </citation>
    <scope>NUCLEOTIDE SEQUENCE</scope>
</reference>
<dbReference type="PROSITE" id="PS00105">
    <property type="entry name" value="AA_TRANSFER_CLASS_1"/>
    <property type="match status" value="1"/>
</dbReference>
<dbReference type="Gene3D" id="3.90.1150.10">
    <property type="entry name" value="Aspartate Aminotransferase, domain 1"/>
    <property type="match status" value="1"/>
</dbReference>
<reference evidence="7" key="1">
    <citation type="submission" date="2013-08" db="EMBL/GenBank/DDBJ databases">
        <authorList>
            <person name="Mendez C."/>
            <person name="Richter M."/>
            <person name="Ferrer M."/>
            <person name="Sanchez J."/>
        </authorList>
    </citation>
    <scope>NUCLEOTIDE SEQUENCE</scope>
</reference>
<gene>
    <name evidence="7" type="ORF">B1B_18535</name>
</gene>
<dbReference type="GO" id="GO:0008483">
    <property type="term" value="F:transaminase activity"/>
    <property type="evidence" value="ECO:0007669"/>
    <property type="project" value="UniProtKB-KW"/>
</dbReference>
<comment type="similarity">
    <text evidence="2">Belongs to the class-I pyridoxal-phosphate-dependent aminotransferase family.</text>
</comment>
<dbReference type="AlphaFoldDB" id="T0ZK39"/>
<dbReference type="InterPro" id="IPR015424">
    <property type="entry name" value="PyrdxlP-dep_Trfase"/>
</dbReference>
<organism evidence="7">
    <name type="scientific">mine drainage metagenome</name>
    <dbReference type="NCBI Taxonomy" id="410659"/>
    <lineage>
        <taxon>unclassified sequences</taxon>
        <taxon>metagenomes</taxon>
        <taxon>ecological metagenomes</taxon>
    </lineage>
</organism>
<evidence type="ECO:0000259" key="6">
    <source>
        <dbReference type="Pfam" id="PF00155"/>
    </source>
</evidence>
<dbReference type="InterPro" id="IPR015422">
    <property type="entry name" value="PyrdxlP-dep_Trfase_small"/>
</dbReference>
<accession>T0ZK39</accession>
<dbReference type="Pfam" id="PF00155">
    <property type="entry name" value="Aminotran_1_2"/>
    <property type="match status" value="1"/>
</dbReference>
<keyword evidence="4 7" id="KW-0808">Transferase</keyword>
<dbReference type="Gene3D" id="3.40.640.10">
    <property type="entry name" value="Type I PLP-dependent aspartate aminotransferase-like (Major domain)"/>
    <property type="match status" value="1"/>
</dbReference>
<keyword evidence="3 7" id="KW-0032">Aminotransferase</keyword>
<feature type="domain" description="Aminotransferase class I/classII large" evidence="6">
    <location>
        <begin position="10"/>
        <end position="283"/>
    </location>
</feature>
<dbReference type="SUPFAM" id="SSF53383">
    <property type="entry name" value="PLP-dependent transferases"/>
    <property type="match status" value="1"/>
</dbReference>
<dbReference type="EMBL" id="AUZY01012405">
    <property type="protein sequence ID" value="EQD30180.1"/>
    <property type="molecule type" value="Genomic_DNA"/>
</dbReference>
<keyword evidence="5" id="KW-0663">Pyridoxal phosphate</keyword>
<dbReference type="GO" id="GO:0030170">
    <property type="term" value="F:pyridoxal phosphate binding"/>
    <property type="evidence" value="ECO:0007669"/>
    <property type="project" value="InterPro"/>
</dbReference>
<dbReference type="GO" id="GO:0006520">
    <property type="term" value="P:amino acid metabolic process"/>
    <property type="evidence" value="ECO:0007669"/>
    <property type="project" value="InterPro"/>
</dbReference>
<dbReference type="PANTHER" id="PTHR46383">
    <property type="entry name" value="ASPARTATE AMINOTRANSFERASE"/>
    <property type="match status" value="1"/>
</dbReference>
<protein>
    <submittedName>
        <fullName evidence="7">Aminotransferase class I and II</fullName>
    </submittedName>
</protein>
<evidence type="ECO:0000313" key="7">
    <source>
        <dbReference type="EMBL" id="EQD30180.1"/>
    </source>
</evidence>
<sequence>MVIMPSKFAIYATILATTSPGDEVLIPNPTYLFEQAVRLAGATPVFVPLRENYGLDPAILEAAVTPRTQLIIYATPGNPTGHLMDRRDLQATIEVARKHQLILASDETYESLVYDGTHIASAALAYGAERVVTLGSFSKTFAMTGWRAGYAIAPPPVRARLVKVMEHTLTCIPPFVQEACRWALEHAEPEAERFREEFRARRDALVPALASIPGFHLARPNGAFYAFPSYDLPLSSAQFSERLLIEEHVAVVPGISFGPAGERHIRISYARPRAELAEGVERIRRFVERHRA</sequence>
<name>T0ZK39_9ZZZZ</name>
<dbReference type="InterPro" id="IPR015421">
    <property type="entry name" value="PyrdxlP-dep_Trfase_major"/>
</dbReference>
<evidence type="ECO:0000256" key="4">
    <source>
        <dbReference type="ARBA" id="ARBA00022679"/>
    </source>
</evidence>
<evidence type="ECO:0000256" key="1">
    <source>
        <dbReference type="ARBA" id="ARBA00001933"/>
    </source>
</evidence>
<proteinExistence type="inferred from homology"/>
<evidence type="ECO:0000256" key="5">
    <source>
        <dbReference type="ARBA" id="ARBA00022898"/>
    </source>
</evidence>